<evidence type="ECO:0000256" key="1">
    <source>
        <dbReference type="SAM" id="Phobius"/>
    </source>
</evidence>
<feature type="transmembrane region" description="Helical" evidence="1">
    <location>
        <begin position="65"/>
        <end position="86"/>
    </location>
</feature>
<name>A0A834I289_RHYFE</name>
<proteinExistence type="predicted"/>
<gene>
    <name evidence="2" type="ORF">GWI33_015915</name>
</gene>
<dbReference type="OrthoDB" id="6764282at2759"/>
<keyword evidence="1" id="KW-0812">Transmembrane</keyword>
<dbReference type="AlphaFoldDB" id="A0A834I289"/>
<feature type="transmembrane region" description="Helical" evidence="1">
    <location>
        <begin position="35"/>
        <end position="58"/>
    </location>
</feature>
<dbReference type="EMBL" id="JAACXV010014006">
    <property type="protein sequence ID" value="KAF7271177.1"/>
    <property type="molecule type" value="Genomic_DNA"/>
</dbReference>
<dbReference type="Proteomes" id="UP000625711">
    <property type="component" value="Unassembled WGS sequence"/>
</dbReference>
<accession>A0A834I289</accession>
<keyword evidence="1" id="KW-0472">Membrane</keyword>
<protein>
    <submittedName>
        <fullName evidence="2">Uncharacterized protein</fullName>
    </submittedName>
</protein>
<organism evidence="2 3">
    <name type="scientific">Rhynchophorus ferrugineus</name>
    <name type="common">Red palm weevil</name>
    <name type="synonym">Curculio ferrugineus</name>
    <dbReference type="NCBI Taxonomy" id="354439"/>
    <lineage>
        <taxon>Eukaryota</taxon>
        <taxon>Metazoa</taxon>
        <taxon>Ecdysozoa</taxon>
        <taxon>Arthropoda</taxon>
        <taxon>Hexapoda</taxon>
        <taxon>Insecta</taxon>
        <taxon>Pterygota</taxon>
        <taxon>Neoptera</taxon>
        <taxon>Endopterygota</taxon>
        <taxon>Coleoptera</taxon>
        <taxon>Polyphaga</taxon>
        <taxon>Cucujiformia</taxon>
        <taxon>Curculionidae</taxon>
        <taxon>Dryophthorinae</taxon>
        <taxon>Rhynchophorus</taxon>
    </lineage>
</organism>
<comment type="caution">
    <text evidence="2">The sequence shown here is derived from an EMBL/GenBank/DDBJ whole genome shotgun (WGS) entry which is preliminary data.</text>
</comment>
<evidence type="ECO:0000313" key="3">
    <source>
        <dbReference type="Proteomes" id="UP000625711"/>
    </source>
</evidence>
<reference evidence="2" key="1">
    <citation type="submission" date="2020-08" db="EMBL/GenBank/DDBJ databases">
        <title>Genome sequencing and assembly of the red palm weevil Rhynchophorus ferrugineus.</title>
        <authorList>
            <person name="Dias G.B."/>
            <person name="Bergman C.M."/>
            <person name="Manee M."/>
        </authorList>
    </citation>
    <scope>NUCLEOTIDE SEQUENCE</scope>
    <source>
        <strain evidence="2">AA-2017</strain>
        <tissue evidence="2">Whole larva</tissue>
    </source>
</reference>
<keyword evidence="3" id="KW-1185">Reference proteome</keyword>
<keyword evidence="1" id="KW-1133">Transmembrane helix</keyword>
<sequence length="94" mass="10733">MSFDESRPKPLNLTYNFYWSGNFESPENKDIRSDWIPIIIIPLLASLILAVSVFLLIIFRQNPTFVITTVTGCLIFIGIYLILVTVDSTKATYE</sequence>
<evidence type="ECO:0000313" key="2">
    <source>
        <dbReference type="EMBL" id="KAF7271177.1"/>
    </source>
</evidence>